<evidence type="ECO:0000313" key="4">
    <source>
        <dbReference type="EMBL" id="SDC08879.1"/>
    </source>
</evidence>
<accession>A0A1G6IQU5</accession>
<keyword evidence="5" id="KW-1185">Reference proteome</keyword>
<dbReference type="AlphaFoldDB" id="A0A1G6IQU5"/>
<evidence type="ECO:0000256" key="2">
    <source>
        <dbReference type="ARBA" id="ARBA00023002"/>
    </source>
</evidence>
<dbReference type="Gene3D" id="3.50.50.60">
    <property type="entry name" value="FAD/NAD(P)-binding domain"/>
    <property type="match status" value="2"/>
</dbReference>
<dbReference type="EMBL" id="FMYK01000003">
    <property type="protein sequence ID" value="SDC08879.1"/>
    <property type="molecule type" value="Genomic_DNA"/>
</dbReference>
<protein>
    <submittedName>
        <fullName evidence="4">Thioredoxin reductase</fullName>
    </submittedName>
</protein>
<evidence type="ECO:0000313" key="5">
    <source>
        <dbReference type="Proteomes" id="UP000242317"/>
    </source>
</evidence>
<dbReference type="PANTHER" id="PTHR48105">
    <property type="entry name" value="THIOREDOXIN REDUCTASE 1-RELATED-RELATED"/>
    <property type="match status" value="1"/>
</dbReference>
<dbReference type="PRINTS" id="PR00469">
    <property type="entry name" value="PNDRDTASEII"/>
</dbReference>
<evidence type="ECO:0000259" key="3">
    <source>
        <dbReference type="Pfam" id="PF07992"/>
    </source>
</evidence>
<sequence length="292" mass="31929">MQYDVAIIGGSYAGLSAALPLARARRSVVVIDHGQRRNRFASHSHGFLTQDGTLASEIAEIAREQISRYSTVQFETGQVLDVAKSNDLFHVCIDKIHAITAKRIIIATGVTDQLPEIQGLRERWGQSIFHCPYCHGYELNQGQIAVINSSEFSTHQAMMLPDWGQVTFLSNGKNLTDEERKQLASKNIPIIDDEIAEISEHATINLQSSASQQFDGIFVSSATRILQDWIKALGVEIESNGVGEWIKTDAMKQTSMDGVFASGDVIRFGGSVPLSVADGNLAGVSAHRSLIF</sequence>
<evidence type="ECO:0000256" key="1">
    <source>
        <dbReference type="ARBA" id="ARBA00022630"/>
    </source>
</evidence>
<dbReference type="Pfam" id="PF07992">
    <property type="entry name" value="Pyr_redox_2"/>
    <property type="match status" value="1"/>
</dbReference>
<name>A0A1G6IQU5_9GAMM</name>
<reference evidence="5" key="1">
    <citation type="submission" date="2016-09" db="EMBL/GenBank/DDBJ databases">
        <authorList>
            <person name="Varghese N."/>
            <person name="Submissions S."/>
        </authorList>
    </citation>
    <scope>NUCLEOTIDE SEQUENCE [LARGE SCALE GENOMIC DNA]</scope>
    <source>
        <strain evidence="5">ANC 3699</strain>
    </source>
</reference>
<dbReference type="GO" id="GO:0016491">
    <property type="term" value="F:oxidoreductase activity"/>
    <property type="evidence" value="ECO:0007669"/>
    <property type="project" value="UniProtKB-KW"/>
</dbReference>
<gene>
    <name evidence="4" type="ORF">SAMN05421749_103122</name>
</gene>
<dbReference type="SUPFAM" id="SSF51905">
    <property type="entry name" value="FAD/NAD(P)-binding domain"/>
    <property type="match status" value="1"/>
</dbReference>
<dbReference type="InterPro" id="IPR036188">
    <property type="entry name" value="FAD/NAD-bd_sf"/>
</dbReference>
<dbReference type="InterPro" id="IPR050097">
    <property type="entry name" value="Ferredoxin-NADP_redctase_2"/>
</dbReference>
<organism evidence="4 5">
    <name type="scientific">Acinetobacter marinus</name>
    <dbReference type="NCBI Taxonomy" id="281375"/>
    <lineage>
        <taxon>Bacteria</taxon>
        <taxon>Pseudomonadati</taxon>
        <taxon>Pseudomonadota</taxon>
        <taxon>Gammaproteobacteria</taxon>
        <taxon>Moraxellales</taxon>
        <taxon>Moraxellaceae</taxon>
        <taxon>Acinetobacter</taxon>
    </lineage>
</organism>
<keyword evidence="1" id="KW-0285">Flavoprotein</keyword>
<dbReference type="Proteomes" id="UP000242317">
    <property type="component" value="Unassembled WGS sequence"/>
</dbReference>
<dbReference type="OrthoDB" id="9786503at2"/>
<dbReference type="PRINTS" id="PR00368">
    <property type="entry name" value="FADPNR"/>
</dbReference>
<dbReference type="RefSeq" id="WP_092617782.1">
    <property type="nucleotide sequence ID" value="NZ_FMYK01000003.1"/>
</dbReference>
<dbReference type="InterPro" id="IPR023753">
    <property type="entry name" value="FAD/NAD-binding_dom"/>
</dbReference>
<keyword evidence="2" id="KW-0560">Oxidoreductase</keyword>
<feature type="domain" description="FAD/NAD(P)-binding" evidence="3">
    <location>
        <begin position="3"/>
        <end position="269"/>
    </location>
</feature>
<proteinExistence type="predicted"/>